<keyword evidence="3" id="KW-0732">Signal</keyword>
<dbReference type="PANTHER" id="PTHR47364:SF2">
    <property type="entry name" value="CYSTEINE PROTEINASE INHIBITOR 5"/>
    <property type="match status" value="1"/>
</dbReference>
<dbReference type="Pfam" id="PF16845">
    <property type="entry name" value="SQAPI"/>
    <property type="match status" value="1"/>
</dbReference>
<feature type="domain" description="Cystatin" evidence="4">
    <location>
        <begin position="29"/>
        <end position="110"/>
    </location>
</feature>
<dbReference type="InterPro" id="IPR000010">
    <property type="entry name" value="Cystatin_dom"/>
</dbReference>
<dbReference type="CDD" id="cd00042">
    <property type="entry name" value="CY"/>
    <property type="match status" value="1"/>
</dbReference>
<name>A0A9I9DYE4_CUCME</name>
<keyword evidence="1" id="KW-0646">Protease inhibitor</keyword>
<evidence type="ECO:0000256" key="3">
    <source>
        <dbReference type="SAM" id="SignalP"/>
    </source>
</evidence>
<dbReference type="Gramene" id="MELO3C025554.2.1">
    <property type="protein sequence ID" value="MELO3C025554.2.1"/>
    <property type="gene ID" value="MELO3C025554.2"/>
</dbReference>
<dbReference type="EnsemblPlants" id="MELO3C025554.2.1">
    <property type="protein sequence ID" value="MELO3C025554.2.1"/>
    <property type="gene ID" value="MELO3C025554.2"/>
</dbReference>
<keyword evidence="2" id="KW-0789">Thiol protease inhibitor</keyword>
<dbReference type="SMART" id="SM00043">
    <property type="entry name" value="CY"/>
    <property type="match status" value="1"/>
</dbReference>
<accession>A0A9I9DYE4</accession>
<feature type="chain" id="PRO_5039932632" description="Cystatin domain-containing protein" evidence="3">
    <location>
        <begin position="27"/>
        <end position="119"/>
    </location>
</feature>
<evidence type="ECO:0000256" key="2">
    <source>
        <dbReference type="ARBA" id="ARBA00022704"/>
    </source>
</evidence>
<dbReference type="PANTHER" id="PTHR47364">
    <property type="entry name" value="CYSTEINE PROTEINASE INHIBITOR 5"/>
    <property type="match status" value="1"/>
</dbReference>
<proteinExistence type="predicted"/>
<dbReference type="SUPFAM" id="SSF54403">
    <property type="entry name" value="Cystatin/monellin"/>
    <property type="match status" value="1"/>
</dbReference>
<dbReference type="Gene3D" id="3.10.450.10">
    <property type="match status" value="1"/>
</dbReference>
<evidence type="ECO:0000259" key="4">
    <source>
        <dbReference type="SMART" id="SM00043"/>
    </source>
</evidence>
<sequence>MARSLFFMASLLLFVVSMSSITATRAQLDLLGGYKPIKDIADPYIQSIGEFAVNEHNKQAKTELKFQKVISGKFQIVAGTNYHLRLTALEGTVSRTYGTLVFTDLKKENHLILFYGITN</sequence>
<dbReference type="InterPro" id="IPR046350">
    <property type="entry name" value="Cystatin_sf"/>
</dbReference>
<dbReference type="GO" id="GO:0004869">
    <property type="term" value="F:cysteine-type endopeptidase inhibitor activity"/>
    <property type="evidence" value="ECO:0007669"/>
    <property type="project" value="UniProtKB-KW"/>
</dbReference>
<evidence type="ECO:0000256" key="1">
    <source>
        <dbReference type="ARBA" id="ARBA00022690"/>
    </source>
</evidence>
<evidence type="ECO:0000313" key="5">
    <source>
        <dbReference type="EnsemblPlants" id="MELO3C025554.2.1"/>
    </source>
</evidence>
<feature type="signal peptide" evidence="3">
    <location>
        <begin position="1"/>
        <end position="26"/>
    </location>
</feature>
<protein>
    <recommendedName>
        <fullName evidence="4">Cystatin domain-containing protein</fullName>
    </recommendedName>
</protein>
<organism evidence="5">
    <name type="scientific">Cucumis melo</name>
    <name type="common">Muskmelon</name>
    <dbReference type="NCBI Taxonomy" id="3656"/>
    <lineage>
        <taxon>Eukaryota</taxon>
        <taxon>Viridiplantae</taxon>
        <taxon>Streptophyta</taxon>
        <taxon>Embryophyta</taxon>
        <taxon>Tracheophyta</taxon>
        <taxon>Spermatophyta</taxon>
        <taxon>Magnoliopsida</taxon>
        <taxon>eudicotyledons</taxon>
        <taxon>Gunneridae</taxon>
        <taxon>Pentapetalae</taxon>
        <taxon>rosids</taxon>
        <taxon>fabids</taxon>
        <taxon>Cucurbitales</taxon>
        <taxon>Cucurbitaceae</taxon>
        <taxon>Benincaseae</taxon>
        <taxon>Cucumis</taxon>
    </lineage>
</organism>
<reference evidence="5" key="1">
    <citation type="submission" date="2023-03" db="UniProtKB">
        <authorList>
            <consortium name="EnsemblPlants"/>
        </authorList>
    </citation>
    <scope>IDENTIFICATION</scope>
</reference>
<dbReference type="AlphaFoldDB" id="A0A9I9DYE4"/>